<keyword evidence="1" id="KW-0808">Transferase</keyword>
<dbReference type="SUPFAM" id="SSF53756">
    <property type="entry name" value="UDP-Glycosyltransferase/glycogen phosphorylase"/>
    <property type="match status" value="1"/>
</dbReference>
<dbReference type="Proteomes" id="UP000606490">
    <property type="component" value="Unassembled WGS sequence"/>
</dbReference>
<proteinExistence type="predicted"/>
<dbReference type="Gene3D" id="3.40.50.2000">
    <property type="entry name" value="Glycogen Phosphorylase B"/>
    <property type="match status" value="1"/>
</dbReference>
<dbReference type="PANTHER" id="PTHR46401:SF2">
    <property type="entry name" value="GLYCOSYLTRANSFERASE WBBK-RELATED"/>
    <property type="match status" value="1"/>
</dbReference>
<feature type="domain" description="Glycosyl transferase family 1" evidence="2">
    <location>
        <begin position="196"/>
        <end position="318"/>
    </location>
</feature>
<dbReference type="InterPro" id="IPR001296">
    <property type="entry name" value="Glyco_trans_1"/>
</dbReference>
<dbReference type="Pfam" id="PF00534">
    <property type="entry name" value="Glycos_transf_1"/>
    <property type="match status" value="1"/>
</dbReference>
<dbReference type="PANTHER" id="PTHR46401">
    <property type="entry name" value="GLYCOSYLTRANSFERASE WBBK-RELATED"/>
    <property type="match status" value="1"/>
</dbReference>
<keyword evidence="4" id="KW-1185">Reference proteome</keyword>
<name>A0ABS1VCI6_9PROT</name>
<dbReference type="RefSeq" id="WP_202829061.1">
    <property type="nucleotide sequence ID" value="NZ_JAEUXJ010000034.1"/>
</dbReference>
<sequence length="402" mass="43379">MAYAKHWLAEPAGACSFVAQSPWGWFGLVARDTARALVEALDQTWTEGTSPPSALHRARRIAAALQGQLTLGTGRAALRAVLAAHRRTIFLLVSHRSLERAAPIAALRRAGARFVPLIHDLIPLTHPEYSRPRQIACHAARVATTAAEADGIIVNSAATAATLWPYLAQHGRALPPLMVAPLGVDLPPPPPALLPSEPYFVCLGTIEPRKNHLLLLHAWRDLAAQARTQPGMTVPRLLLLGRRGWENENVVDLLERCDLLREPVREVGTPPDRQVAELIAGATALLYPSFVEGYGLPVAEALGLGVPVICSGDAALREVGGAVPDYLDPTDGPAWRRLVAAYAAPGSPERAAQLDRLRHWTTPRWSEHFEQVDILLEQVAGATRPAARPVPAPQPVRVPSLA</sequence>
<evidence type="ECO:0000313" key="4">
    <source>
        <dbReference type="Proteomes" id="UP000606490"/>
    </source>
</evidence>
<protein>
    <submittedName>
        <fullName evidence="3">Glycosyltransferase family 4 protein</fullName>
    </submittedName>
</protein>
<accession>A0ABS1VCI6</accession>
<organism evidence="3 4">
    <name type="scientific">Belnapia mucosa</name>
    <dbReference type="NCBI Taxonomy" id="2804532"/>
    <lineage>
        <taxon>Bacteria</taxon>
        <taxon>Pseudomonadati</taxon>
        <taxon>Pseudomonadota</taxon>
        <taxon>Alphaproteobacteria</taxon>
        <taxon>Acetobacterales</taxon>
        <taxon>Roseomonadaceae</taxon>
        <taxon>Belnapia</taxon>
    </lineage>
</organism>
<evidence type="ECO:0000256" key="1">
    <source>
        <dbReference type="ARBA" id="ARBA00022679"/>
    </source>
</evidence>
<gene>
    <name evidence="3" type="ORF">JMJ55_28825</name>
</gene>
<comment type="caution">
    <text evidence="3">The sequence shown here is derived from an EMBL/GenBank/DDBJ whole genome shotgun (WGS) entry which is preliminary data.</text>
</comment>
<reference evidence="3 4" key="1">
    <citation type="submission" date="2021-01" db="EMBL/GenBank/DDBJ databases">
        <title>Belnapia mucosa sp. nov. and Belnapia arida sp. nov., isolated from the Tabernas Desert (Almeria, Spain).</title>
        <authorList>
            <person name="Molina-Menor E."/>
            <person name="Vidal-Verdu A."/>
            <person name="Calonge A."/>
            <person name="Satari L."/>
            <person name="Pereto Magraner J."/>
            <person name="Porcar Miralles M."/>
        </authorList>
    </citation>
    <scope>NUCLEOTIDE SEQUENCE [LARGE SCALE GENOMIC DNA]</scope>
    <source>
        <strain evidence="3 4">T6</strain>
    </source>
</reference>
<dbReference type="EMBL" id="JAEUXJ010000034">
    <property type="protein sequence ID" value="MBL6459327.1"/>
    <property type="molecule type" value="Genomic_DNA"/>
</dbReference>
<dbReference type="CDD" id="cd03809">
    <property type="entry name" value="GT4_MtfB-like"/>
    <property type="match status" value="1"/>
</dbReference>
<evidence type="ECO:0000259" key="2">
    <source>
        <dbReference type="Pfam" id="PF00534"/>
    </source>
</evidence>
<evidence type="ECO:0000313" key="3">
    <source>
        <dbReference type="EMBL" id="MBL6459327.1"/>
    </source>
</evidence>